<dbReference type="AlphaFoldDB" id="A0A1M6RHB4"/>
<accession>A0A1M6RHB4</accession>
<dbReference type="Gene3D" id="3.40.80.10">
    <property type="entry name" value="Peptidoglycan recognition protein-like"/>
    <property type="match status" value="1"/>
</dbReference>
<evidence type="ECO:0000313" key="3">
    <source>
        <dbReference type="Proteomes" id="UP000184301"/>
    </source>
</evidence>
<sequence length="240" mass="26372">MSICGGIAGTRGRNPVGIFIHNDAGGQFLNASYWANALESGGHDLNNGFAHAYAGDDGVIQVEDDANCAWHCGQSEGNTNYLSIEVCQSMGDAETFLANEERALQWSAQKCKLYGIVPNEQTIRLHQEVYATACPHRSVELHGGAMATKAYFIKRITEIMSGGAAAGKMEGEKEMRCFYTIDGGAGVYYFDGFKVHALTHPDELKIINEVYKANNGKDMPSFKWTKKAPWYKRLIEGTSR</sequence>
<gene>
    <name evidence="2" type="ORF">SAMN02745243_02702</name>
</gene>
<organism evidence="2 3">
    <name type="scientific">Hespellia stercorisuis DSM 15480</name>
    <dbReference type="NCBI Taxonomy" id="1121950"/>
    <lineage>
        <taxon>Bacteria</taxon>
        <taxon>Bacillati</taxon>
        <taxon>Bacillota</taxon>
        <taxon>Clostridia</taxon>
        <taxon>Lachnospirales</taxon>
        <taxon>Lachnospiraceae</taxon>
        <taxon>Hespellia</taxon>
    </lineage>
</organism>
<reference evidence="2 3" key="1">
    <citation type="submission" date="2016-11" db="EMBL/GenBank/DDBJ databases">
        <authorList>
            <person name="Jaros S."/>
            <person name="Januszkiewicz K."/>
            <person name="Wedrychowicz H."/>
        </authorList>
    </citation>
    <scope>NUCLEOTIDE SEQUENCE [LARGE SCALE GENOMIC DNA]</scope>
    <source>
        <strain evidence="2 3">DSM 15480</strain>
    </source>
</reference>
<dbReference type="InterPro" id="IPR036505">
    <property type="entry name" value="Amidase/PGRP_sf"/>
</dbReference>
<dbReference type="GO" id="GO:0009253">
    <property type="term" value="P:peptidoglycan catabolic process"/>
    <property type="evidence" value="ECO:0007669"/>
    <property type="project" value="InterPro"/>
</dbReference>
<dbReference type="GO" id="GO:0008745">
    <property type="term" value="F:N-acetylmuramoyl-L-alanine amidase activity"/>
    <property type="evidence" value="ECO:0007669"/>
    <property type="project" value="InterPro"/>
</dbReference>
<feature type="domain" description="N-acetylmuramoyl-L-alanine amidase" evidence="1">
    <location>
        <begin position="5"/>
        <end position="151"/>
    </location>
</feature>
<dbReference type="InterPro" id="IPR002502">
    <property type="entry name" value="Amidase_domain"/>
</dbReference>
<dbReference type="OrthoDB" id="2067567at2"/>
<keyword evidence="3" id="KW-1185">Reference proteome</keyword>
<name>A0A1M6RHB4_9FIRM</name>
<evidence type="ECO:0000259" key="1">
    <source>
        <dbReference type="SMART" id="SM00644"/>
    </source>
</evidence>
<proteinExistence type="predicted"/>
<dbReference type="SMART" id="SM00644">
    <property type="entry name" value="Ami_2"/>
    <property type="match status" value="1"/>
</dbReference>
<dbReference type="Pfam" id="PF01510">
    <property type="entry name" value="Amidase_2"/>
    <property type="match status" value="1"/>
</dbReference>
<dbReference type="CDD" id="cd06583">
    <property type="entry name" value="PGRP"/>
    <property type="match status" value="1"/>
</dbReference>
<protein>
    <submittedName>
        <fullName evidence="2">N-acetylmuramoyl-L-alanine amidase</fullName>
    </submittedName>
</protein>
<dbReference type="RefSeq" id="WP_073111363.1">
    <property type="nucleotide sequence ID" value="NZ_FQZY01000042.1"/>
</dbReference>
<evidence type="ECO:0000313" key="2">
    <source>
        <dbReference type="EMBL" id="SHK31855.1"/>
    </source>
</evidence>
<dbReference type="STRING" id="1121950.SAMN02745243_02702"/>
<dbReference type="SUPFAM" id="SSF55846">
    <property type="entry name" value="N-acetylmuramoyl-L-alanine amidase-like"/>
    <property type="match status" value="1"/>
</dbReference>
<dbReference type="Proteomes" id="UP000184301">
    <property type="component" value="Unassembled WGS sequence"/>
</dbReference>
<dbReference type="EMBL" id="FQZY01000042">
    <property type="protein sequence ID" value="SHK31855.1"/>
    <property type="molecule type" value="Genomic_DNA"/>
</dbReference>